<dbReference type="EMBL" id="UYRT01093178">
    <property type="protein sequence ID" value="VDN38713.1"/>
    <property type="molecule type" value="Genomic_DNA"/>
</dbReference>
<evidence type="ECO:0000313" key="6">
    <source>
        <dbReference type="WBParaSite" id="GPUH_0002169601-mRNA-1"/>
    </source>
</evidence>
<dbReference type="InterPro" id="IPR009613">
    <property type="entry name" value="LMF"/>
</dbReference>
<dbReference type="PANTHER" id="PTHR14463">
    <property type="entry name" value="LIPASE MATURATION FACTOR"/>
    <property type="match status" value="1"/>
</dbReference>
<organism evidence="6">
    <name type="scientific">Gongylonema pulchrum</name>
    <dbReference type="NCBI Taxonomy" id="637853"/>
    <lineage>
        <taxon>Eukaryota</taxon>
        <taxon>Metazoa</taxon>
        <taxon>Ecdysozoa</taxon>
        <taxon>Nematoda</taxon>
        <taxon>Chromadorea</taxon>
        <taxon>Rhabditida</taxon>
        <taxon>Spirurina</taxon>
        <taxon>Spiruromorpha</taxon>
        <taxon>Spiruroidea</taxon>
        <taxon>Gongylonematidae</taxon>
        <taxon>Gongylonema</taxon>
    </lineage>
</organism>
<dbReference type="Pfam" id="PF25179">
    <property type="entry name" value="LMF1_C"/>
    <property type="match status" value="1"/>
</dbReference>
<evidence type="ECO:0000256" key="2">
    <source>
        <dbReference type="ARBA" id="ARBA00040643"/>
    </source>
</evidence>
<evidence type="ECO:0000313" key="4">
    <source>
        <dbReference type="EMBL" id="VDN38713.1"/>
    </source>
</evidence>
<gene>
    <name evidence="4" type="ORF">GPUH_LOCUS21669</name>
</gene>
<keyword evidence="1" id="KW-0325">Glycoprotein</keyword>
<dbReference type="PANTHER" id="PTHR14463:SF5">
    <property type="entry name" value="LIPASE MATURATION FACTOR 2"/>
    <property type="match status" value="1"/>
</dbReference>
<reference evidence="6" key="1">
    <citation type="submission" date="2016-06" db="UniProtKB">
        <authorList>
            <consortium name="WormBaseParasite"/>
        </authorList>
    </citation>
    <scope>IDENTIFICATION</scope>
</reference>
<dbReference type="Proteomes" id="UP000271098">
    <property type="component" value="Unassembled WGS sequence"/>
</dbReference>
<protein>
    <recommendedName>
        <fullName evidence="2">Lipase maturation factor 2</fullName>
    </recommendedName>
</protein>
<keyword evidence="5" id="KW-1185">Reference proteome</keyword>
<dbReference type="OrthoDB" id="434126at2759"/>
<evidence type="ECO:0000259" key="3">
    <source>
        <dbReference type="Pfam" id="PF25179"/>
    </source>
</evidence>
<accession>A0A183EL28</accession>
<dbReference type="InterPro" id="IPR057433">
    <property type="entry name" value="LMF1/2_C"/>
</dbReference>
<sequence>MTGEHGRPEVIVEGAYEPNGPWTPFDFYAKPGKLDEAPRFIFPHQPRLDWQMWFAALGAYQHNPFFISLTYHLLRNNSEVTYLMRKYPFENKLPNFVRAHLFLYHFTSAGIKTKWPKDYWSRDFREAYMPPITREDPSFLNFLHENGYVLKIPISTVQVFSSPHKYHMVDNT</sequence>
<dbReference type="WBParaSite" id="GPUH_0002169601-mRNA-1">
    <property type="protein sequence ID" value="GPUH_0002169601-mRNA-1"/>
    <property type="gene ID" value="GPUH_0002169601"/>
</dbReference>
<dbReference type="GO" id="GO:0051604">
    <property type="term" value="P:protein maturation"/>
    <property type="evidence" value="ECO:0007669"/>
    <property type="project" value="InterPro"/>
</dbReference>
<proteinExistence type="predicted"/>
<dbReference type="GO" id="GO:0005789">
    <property type="term" value="C:endoplasmic reticulum membrane"/>
    <property type="evidence" value="ECO:0007669"/>
    <property type="project" value="TreeGrafter"/>
</dbReference>
<evidence type="ECO:0000256" key="1">
    <source>
        <dbReference type="ARBA" id="ARBA00023180"/>
    </source>
</evidence>
<dbReference type="AlphaFoldDB" id="A0A183EL28"/>
<evidence type="ECO:0000313" key="5">
    <source>
        <dbReference type="Proteomes" id="UP000271098"/>
    </source>
</evidence>
<reference evidence="4 5" key="2">
    <citation type="submission" date="2018-11" db="EMBL/GenBank/DDBJ databases">
        <authorList>
            <consortium name="Pathogen Informatics"/>
        </authorList>
    </citation>
    <scope>NUCLEOTIDE SEQUENCE [LARGE SCALE GENOMIC DNA]</scope>
</reference>
<feature type="domain" description="Lipase maturation factor 1/2 C-terminal" evidence="3">
    <location>
        <begin position="1"/>
        <end position="130"/>
    </location>
</feature>
<name>A0A183EL28_9BILA</name>